<accession>A0A0V0QWT4</accession>
<evidence type="ECO:0000256" key="2">
    <source>
        <dbReference type="ARBA" id="ARBA00022525"/>
    </source>
</evidence>
<dbReference type="Pfam" id="PF15913">
    <property type="entry name" value="Furin-like_2"/>
    <property type="match status" value="1"/>
</dbReference>
<dbReference type="SMART" id="SM00181">
    <property type="entry name" value="EGF"/>
    <property type="match status" value="5"/>
</dbReference>
<dbReference type="Proteomes" id="UP000054937">
    <property type="component" value="Unassembled WGS sequence"/>
</dbReference>
<comment type="subcellular location">
    <subcellularLocation>
        <location evidence="1">Secreted</location>
    </subcellularLocation>
</comment>
<evidence type="ECO:0000313" key="9">
    <source>
        <dbReference type="Proteomes" id="UP000054937"/>
    </source>
</evidence>
<dbReference type="Pfam" id="PF15711">
    <property type="entry name" value="ILEI"/>
    <property type="match status" value="1"/>
</dbReference>
<feature type="domain" description="EGF-like" evidence="7">
    <location>
        <begin position="267"/>
        <end position="297"/>
    </location>
</feature>
<protein>
    <submittedName>
        <fullName evidence="8">Insulin-like growth factor binding protein, N-terminal</fullName>
    </submittedName>
</protein>
<dbReference type="Pfam" id="PF13948">
    <property type="entry name" value="DUF4215"/>
    <property type="match status" value="1"/>
</dbReference>
<dbReference type="InterPro" id="IPR039477">
    <property type="entry name" value="ILEI/PANDER_dom"/>
</dbReference>
<dbReference type="InterPro" id="IPR000742">
    <property type="entry name" value="EGF"/>
</dbReference>
<evidence type="ECO:0000256" key="1">
    <source>
        <dbReference type="ARBA" id="ARBA00004613"/>
    </source>
</evidence>
<feature type="domain" description="EGF-like" evidence="7">
    <location>
        <begin position="921"/>
        <end position="968"/>
    </location>
</feature>
<dbReference type="InterPro" id="IPR011936">
    <property type="entry name" value="Myxo_disulph_rpt"/>
</dbReference>
<dbReference type="InterPro" id="IPR006212">
    <property type="entry name" value="Furin_repeat"/>
</dbReference>
<evidence type="ECO:0000256" key="5">
    <source>
        <dbReference type="ARBA" id="ARBA00023157"/>
    </source>
</evidence>
<dbReference type="InParanoid" id="A0A0V0QWT4"/>
<proteinExistence type="predicted"/>
<keyword evidence="5" id="KW-1015">Disulfide bond</keyword>
<keyword evidence="9" id="KW-1185">Reference proteome</keyword>
<dbReference type="EMBL" id="LDAU01000091">
    <property type="protein sequence ID" value="KRX06857.1"/>
    <property type="molecule type" value="Genomic_DNA"/>
</dbReference>
<feature type="domain" description="EGF-like" evidence="7">
    <location>
        <begin position="781"/>
        <end position="810"/>
    </location>
</feature>
<comment type="caution">
    <text evidence="8">The sequence shown here is derived from an EMBL/GenBank/DDBJ whole genome shotgun (WGS) entry which is preliminary data.</text>
</comment>
<keyword evidence="3" id="KW-0732">Signal</keyword>
<keyword evidence="2" id="KW-0964">Secreted</keyword>
<keyword evidence="6" id="KW-0325">Glycoprotein</keyword>
<dbReference type="Gene3D" id="2.10.220.10">
    <property type="entry name" value="Hormone Receptor, Insulin-like Growth Factor Receptor 1, Chain A, domain 2"/>
    <property type="match status" value="5"/>
</dbReference>
<sequence length="1140" mass="126076">MKRRKQNFQKSLSQLFLIQVFLIIHCVSKLTLVTKELFHDMTSGDVVGWTIQKFGANQPTMIDSTCYYGNFLGRFNEGYSIEKTFTNLPPHWSIQVSLNLAVVFKWDKENIYFYLDGTTIFDQYFEKDTLPQNVGYANTEQMCTNGGTGQKDNGAYMQTSFNITHTSNTMTFKIDSNTDEDKEKNTWWGIANFIVWVDQCHFSCLTCSGPAYNQCLTCPTNSEDYSATYGLCRCKNGYIAYENACVLMSTCPANYIEDKQKKTCDQDCLIENCNNCLNQFYCNTCSVGFKNLYGECVQNCPFYTTDDGTNCNDAVYDTFPVPKIGSQLFMQEQFTHAESYNTGFTTNVASYSVSGAYEWTNYAFYDCAGTSYAFGYQYANVDCNGGCTQSKTFSDLPPHYEIYVQVEIISGDSWDLSPDDYSRVYLDGVQYDYYSRDFEGAPVCADVCGGFDEIGDCFNQLKLGPFSHTSSQLDFEIYFKSDTNLYDEWIGFRELSVTVKACMDVCASCSDSTSCNSCIDTRTGAICDQPVDGYYDDGSSSLYFPQCDSKCATCSGTSDSCVTCSDAKSVAPTCEKYDKCLHWVKIDSGNFDHGSYHRVYLNGIDQGYPSSLGIGLTVFDTNGEYVEFINYDTSTSFSDVQALTTKLNGLTSGYYALIGVYEDGGYELDPYAYLALQSIGLDSNTIIDYRDGFSMIGKQGLGAGNGNQRLNKRGDTQNNAIVQGCLIECLSSCATCGTRYDNCMSCDSPLYLNDDTPTDNCVSTCPAGRYKQDTPSRICADCTVECETCTSSTVCQTCNAGYYFYNNFCYNPCPDGTYADIVNGICVDCDPACKTCNEATNADCIECNDSPQYYLMSSDSTCYSDCPGAFYEDNTTTPPSCQACDPKCTLCYEATSDDCTQCDTPTYELSGNSCVLNCDPECLTCKTTPTEDAAYCLSCDTPLYLLGTTCVADCGAGYYEEDSSRTCELCSSECATCTSLTVCQSCNNGYFLYNNFCQNPCPGTYYGDTSTNTCESCQPFCATCVESAPNDCTSCFSDRFLDGGQCKVCTDYLGYESSDHDPLVCQEICGDGIRVDSSTECDDGNTDNGDGCSSNCIIEDDWKCYGGDSSNPDICYSLIMVEFEVSTGDGDENYYNLYFI</sequence>
<dbReference type="InterPro" id="IPR043601">
    <property type="entry name" value="Rspo_Fu-CRD_dom"/>
</dbReference>
<dbReference type="GO" id="GO:0005576">
    <property type="term" value="C:extracellular region"/>
    <property type="evidence" value="ECO:0007669"/>
    <property type="project" value="UniProtKB-SubCell"/>
</dbReference>
<reference evidence="8 9" key="1">
    <citation type="journal article" date="2015" name="Sci. Rep.">
        <title>Genome of the facultative scuticociliatosis pathogen Pseudocohnilembus persalinus provides insight into its virulence through horizontal gene transfer.</title>
        <authorList>
            <person name="Xiong J."/>
            <person name="Wang G."/>
            <person name="Cheng J."/>
            <person name="Tian M."/>
            <person name="Pan X."/>
            <person name="Warren A."/>
            <person name="Jiang C."/>
            <person name="Yuan D."/>
            <person name="Miao W."/>
        </authorList>
    </citation>
    <scope>NUCLEOTIDE SEQUENCE [LARGE SCALE GENOMIC DNA]</scope>
    <source>
        <strain evidence="8">36N120E</strain>
    </source>
</reference>
<evidence type="ECO:0000313" key="8">
    <source>
        <dbReference type="EMBL" id="KRX06857.1"/>
    </source>
</evidence>
<gene>
    <name evidence="8" type="ORF">PPERSA_11502</name>
</gene>
<organism evidence="8 9">
    <name type="scientific">Pseudocohnilembus persalinus</name>
    <name type="common">Ciliate</name>
    <dbReference type="NCBI Taxonomy" id="266149"/>
    <lineage>
        <taxon>Eukaryota</taxon>
        <taxon>Sar</taxon>
        <taxon>Alveolata</taxon>
        <taxon>Ciliophora</taxon>
        <taxon>Intramacronucleata</taxon>
        <taxon>Oligohymenophorea</taxon>
        <taxon>Scuticociliatia</taxon>
        <taxon>Philasterida</taxon>
        <taxon>Pseudocohnilembidae</taxon>
        <taxon>Pseudocohnilembus</taxon>
    </lineage>
</organism>
<feature type="domain" description="EGF-like" evidence="7">
    <location>
        <begin position="501"/>
        <end position="528"/>
    </location>
</feature>
<dbReference type="SMART" id="SM00261">
    <property type="entry name" value="FU"/>
    <property type="match status" value="11"/>
</dbReference>
<evidence type="ECO:0000259" key="7">
    <source>
        <dbReference type="SMART" id="SM00181"/>
    </source>
</evidence>
<dbReference type="PANTHER" id="PTHR39767:SF2">
    <property type="entry name" value="CHROMOSOME UNDETERMINED SCAFFOLD_1, WHOLE GENOME SHOTGUN SEQUENCE"/>
    <property type="match status" value="1"/>
</dbReference>
<dbReference type="AlphaFoldDB" id="A0A0V0QWT4"/>
<name>A0A0V0QWT4_PSEPJ</name>
<evidence type="ECO:0000256" key="6">
    <source>
        <dbReference type="ARBA" id="ARBA00023180"/>
    </source>
</evidence>
<dbReference type="PANTHER" id="PTHR39767">
    <property type="entry name" value="CALCIUM/CALMODULIN-BINDING MEMBRANE PROTEIN PCM4-RELATED"/>
    <property type="match status" value="1"/>
</dbReference>
<dbReference type="OrthoDB" id="286906at2759"/>
<dbReference type="CDD" id="cd00064">
    <property type="entry name" value="FU"/>
    <property type="match status" value="7"/>
</dbReference>
<dbReference type="OMA" id="SRICADC"/>
<evidence type="ECO:0000256" key="4">
    <source>
        <dbReference type="ARBA" id="ARBA00022737"/>
    </source>
</evidence>
<keyword evidence="4" id="KW-0677">Repeat</keyword>
<dbReference type="InterPro" id="IPR009030">
    <property type="entry name" value="Growth_fac_rcpt_cys_sf"/>
</dbReference>
<dbReference type="SUPFAM" id="SSF57184">
    <property type="entry name" value="Growth factor receptor domain"/>
    <property type="match status" value="4"/>
</dbReference>
<feature type="domain" description="EGF-like" evidence="7">
    <location>
        <begin position="969"/>
        <end position="998"/>
    </location>
</feature>
<evidence type="ECO:0000256" key="3">
    <source>
        <dbReference type="ARBA" id="ARBA00022729"/>
    </source>
</evidence>